<dbReference type="EMBL" id="WEGH01000001">
    <property type="protein sequence ID" value="MQY03733.1"/>
    <property type="molecule type" value="Genomic_DNA"/>
</dbReference>
<dbReference type="InterPro" id="IPR036291">
    <property type="entry name" value="NAD(P)-bd_dom_sf"/>
</dbReference>
<dbReference type="AlphaFoldDB" id="A0A7K0BRB4"/>
<name>A0A7K0BRB4_9ACTN</name>
<comment type="caution">
    <text evidence="2">The sequence shown here is derived from an EMBL/GenBank/DDBJ whole genome shotgun (WGS) entry which is preliminary data.</text>
</comment>
<dbReference type="Pfam" id="PF07993">
    <property type="entry name" value="NAD_binding_4"/>
    <property type="match status" value="1"/>
</dbReference>
<evidence type="ECO:0000259" key="1">
    <source>
        <dbReference type="Pfam" id="PF07993"/>
    </source>
</evidence>
<dbReference type="Gene3D" id="3.40.50.720">
    <property type="entry name" value="NAD(P)-binding Rossmann-like Domain"/>
    <property type="match status" value="1"/>
</dbReference>
<keyword evidence="3" id="KW-1185">Reference proteome</keyword>
<proteinExistence type="predicted"/>
<gene>
    <name evidence="2" type="ORF">ACRB68_17780</name>
</gene>
<sequence>MRLLVAGMTGQLGAGIAEVLPPDVTVVPVLRDRSAARHPVPPELRETAVRGDVLRPGWGLAEDDLAALARDGVDAVVNLAGETNWAGRSADLIRTNVLGAEHGYGLARRFGVPYVYASSIYVAGAMLGTVPEAPLPSGGDRTAYEQSKWLAEQRLWQLAAEPGAVPLLVTRVCALVGNSVTGKTLKRSSLYLLADRWNDLPAGILPVMRGALVDALPRDQAAEVLLRAVRAMADRRPDRPLVCHLGTGGTAPSVRGLLDAAHALDPDRFRREPRTLPIAGRPMAWLTQNADRFAALDPSWHNALIGLRYVACERVFPRAVLAGLVGSDLPDGDAELLARLVFGVDRRSYDEPRELTASRMARFPG</sequence>
<reference evidence="2 3" key="1">
    <citation type="submission" date="2019-10" db="EMBL/GenBank/DDBJ databases">
        <title>Actinomadura rubteroloni sp. nov. and Actinomadura macrotermitis sp. nov., isolated from the gut of fungus growing-termite Macrotermes natalensis.</title>
        <authorList>
            <person name="Benndorf R."/>
            <person name="Martin K."/>
            <person name="Kuefner M."/>
            <person name="De Beer W."/>
            <person name="Kaster A.-K."/>
            <person name="Vollmers J."/>
            <person name="Poulsen M."/>
            <person name="Beemelmanns C."/>
        </authorList>
    </citation>
    <scope>NUCLEOTIDE SEQUENCE [LARGE SCALE GENOMIC DNA]</scope>
    <source>
        <strain evidence="2 3">RB68</strain>
    </source>
</reference>
<dbReference type="Proteomes" id="UP000487268">
    <property type="component" value="Unassembled WGS sequence"/>
</dbReference>
<dbReference type="OrthoDB" id="3474872at2"/>
<evidence type="ECO:0000313" key="3">
    <source>
        <dbReference type="Proteomes" id="UP000487268"/>
    </source>
</evidence>
<feature type="domain" description="Thioester reductase (TE)" evidence="1">
    <location>
        <begin position="47"/>
        <end position="223"/>
    </location>
</feature>
<dbReference type="SUPFAM" id="SSF51735">
    <property type="entry name" value="NAD(P)-binding Rossmann-fold domains"/>
    <property type="match status" value="1"/>
</dbReference>
<evidence type="ECO:0000313" key="2">
    <source>
        <dbReference type="EMBL" id="MQY03733.1"/>
    </source>
</evidence>
<dbReference type="InterPro" id="IPR013120">
    <property type="entry name" value="FAR_NAD-bd"/>
</dbReference>
<accession>A0A7K0BRB4</accession>
<protein>
    <recommendedName>
        <fullName evidence="1">Thioester reductase (TE) domain-containing protein</fullName>
    </recommendedName>
</protein>
<organism evidence="2 3">
    <name type="scientific">Actinomadura macrotermitis</name>
    <dbReference type="NCBI Taxonomy" id="2585200"/>
    <lineage>
        <taxon>Bacteria</taxon>
        <taxon>Bacillati</taxon>
        <taxon>Actinomycetota</taxon>
        <taxon>Actinomycetes</taxon>
        <taxon>Streptosporangiales</taxon>
        <taxon>Thermomonosporaceae</taxon>
        <taxon>Actinomadura</taxon>
    </lineage>
</organism>
<dbReference type="RefSeq" id="WP_153531616.1">
    <property type="nucleotide sequence ID" value="NZ_WEGH01000001.1"/>
</dbReference>